<dbReference type="OrthoDB" id="9808993at2"/>
<gene>
    <name evidence="1" type="ORF">SAMN05444390_105142</name>
</gene>
<name>A0A1H6D6X5_9GAMM</name>
<dbReference type="EMBL" id="FNVQ01000005">
    <property type="protein sequence ID" value="SEG81167.1"/>
    <property type="molecule type" value="Genomic_DNA"/>
</dbReference>
<protein>
    <submittedName>
        <fullName evidence="1">Predicted metal-dependent phosphohydrolase, HD superfamily</fullName>
    </submittedName>
</protein>
<dbReference type="RefSeq" id="WP_104004974.1">
    <property type="nucleotide sequence ID" value="NZ_FNVQ01000005.1"/>
</dbReference>
<sequence length="222" mass="26304">MNADRFKQLWTRNVTASSSSGDAEWVCAYLEKQYRHAERYYHDFSHIDECLKWLDLYADTVEDADAVELSIWFHDACYLPTPIGHEERSAQLFARMVGEGMAAERREKIVRMIGYTTHTTPPQSAEEALMVDIDMASFARPWHQYLVDTVHCRLERHWLTDLEFCESQIGFLQRMLERPSFYYSEAFQQHHEQDARNNMLRMIDLLQKRRVRLGHRIAVGQR</sequence>
<dbReference type="PIRSF" id="PIRSF035170">
    <property type="entry name" value="HD_phosphohydro"/>
    <property type="match status" value="1"/>
</dbReference>
<reference evidence="1 2" key="1">
    <citation type="submission" date="2016-10" db="EMBL/GenBank/DDBJ databases">
        <authorList>
            <person name="de Groot N.N."/>
        </authorList>
    </citation>
    <scope>NUCLEOTIDE SEQUENCE [LARGE SCALE GENOMIC DNA]</scope>
    <source>
        <strain evidence="1 2">DSM 22012</strain>
    </source>
</reference>
<dbReference type="InterPro" id="IPR009218">
    <property type="entry name" value="HD_phosphohydro"/>
</dbReference>
<evidence type="ECO:0000313" key="2">
    <source>
        <dbReference type="Proteomes" id="UP000236745"/>
    </source>
</evidence>
<keyword evidence="1" id="KW-0378">Hydrolase</keyword>
<dbReference type="Gene3D" id="1.10.3210.10">
    <property type="entry name" value="Hypothetical protein af1432"/>
    <property type="match status" value="1"/>
</dbReference>
<dbReference type="SUPFAM" id="SSF109604">
    <property type="entry name" value="HD-domain/PDEase-like"/>
    <property type="match status" value="1"/>
</dbReference>
<evidence type="ECO:0000313" key="1">
    <source>
        <dbReference type="EMBL" id="SEG81167.1"/>
    </source>
</evidence>
<dbReference type="PANTHER" id="PTHR21174:SF0">
    <property type="entry name" value="HD PHOSPHOHYDROLASE FAMILY PROTEIN-RELATED"/>
    <property type="match status" value="1"/>
</dbReference>
<dbReference type="PANTHER" id="PTHR21174">
    <property type="match status" value="1"/>
</dbReference>
<dbReference type="AlphaFoldDB" id="A0A1H6D6X5"/>
<keyword evidence="2" id="KW-1185">Reference proteome</keyword>
<accession>A0A1H6D6X5</accession>
<proteinExistence type="predicted"/>
<dbReference type="GO" id="GO:0016787">
    <property type="term" value="F:hydrolase activity"/>
    <property type="evidence" value="ECO:0007669"/>
    <property type="project" value="UniProtKB-KW"/>
</dbReference>
<organism evidence="1 2">
    <name type="scientific">Marinobacterium lutimaris</name>
    <dbReference type="NCBI Taxonomy" id="568106"/>
    <lineage>
        <taxon>Bacteria</taxon>
        <taxon>Pseudomonadati</taxon>
        <taxon>Pseudomonadota</taxon>
        <taxon>Gammaproteobacteria</taxon>
        <taxon>Oceanospirillales</taxon>
        <taxon>Oceanospirillaceae</taxon>
        <taxon>Marinobacterium</taxon>
    </lineage>
</organism>
<dbReference type="Proteomes" id="UP000236745">
    <property type="component" value="Unassembled WGS sequence"/>
</dbReference>